<dbReference type="InterPro" id="IPR011701">
    <property type="entry name" value="MFS"/>
</dbReference>
<keyword evidence="5 6" id="KW-0472">Membrane</keyword>
<feature type="transmembrane region" description="Helical" evidence="6">
    <location>
        <begin position="212"/>
        <end position="233"/>
    </location>
</feature>
<keyword evidence="3 6" id="KW-0812">Transmembrane</keyword>
<evidence type="ECO:0000256" key="6">
    <source>
        <dbReference type="SAM" id="Phobius"/>
    </source>
</evidence>
<evidence type="ECO:0000256" key="3">
    <source>
        <dbReference type="ARBA" id="ARBA00022692"/>
    </source>
</evidence>
<evidence type="ECO:0000259" key="7">
    <source>
        <dbReference type="PROSITE" id="PS50850"/>
    </source>
</evidence>
<dbReference type="OrthoDB" id="9814001at2"/>
<dbReference type="PROSITE" id="PS50850">
    <property type="entry name" value="MFS"/>
    <property type="match status" value="1"/>
</dbReference>
<dbReference type="AlphaFoldDB" id="A0A1I5LX21"/>
<feature type="transmembrane region" description="Helical" evidence="6">
    <location>
        <begin position="79"/>
        <end position="97"/>
    </location>
</feature>
<keyword evidence="4 6" id="KW-1133">Transmembrane helix</keyword>
<keyword evidence="2" id="KW-0813">Transport</keyword>
<organism evidence="8 9">
    <name type="scientific">Salibacterium halotolerans</name>
    <dbReference type="NCBI Taxonomy" id="1884432"/>
    <lineage>
        <taxon>Bacteria</taxon>
        <taxon>Bacillati</taxon>
        <taxon>Bacillota</taxon>
        <taxon>Bacilli</taxon>
        <taxon>Bacillales</taxon>
        <taxon>Bacillaceae</taxon>
    </lineage>
</organism>
<dbReference type="GO" id="GO:0005886">
    <property type="term" value="C:plasma membrane"/>
    <property type="evidence" value="ECO:0007669"/>
    <property type="project" value="UniProtKB-SubCell"/>
</dbReference>
<keyword evidence="9" id="KW-1185">Reference proteome</keyword>
<feature type="domain" description="Major facilitator superfamily (MFS) profile" evidence="7">
    <location>
        <begin position="12"/>
        <end position="388"/>
    </location>
</feature>
<feature type="transmembrane region" description="Helical" evidence="6">
    <location>
        <begin position="300"/>
        <end position="321"/>
    </location>
</feature>
<dbReference type="STRING" id="1884432.SAMN05518683_1029"/>
<feature type="transmembrane region" description="Helical" evidence="6">
    <location>
        <begin position="276"/>
        <end position="294"/>
    </location>
</feature>
<evidence type="ECO:0000256" key="1">
    <source>
        <dbReference type="ARBA" id="ARBA00004651"/>
    </source>
</evidence>
<dbReference type="GO" id="GO:0022857">
    <property type="term" value="F:transmembrane transporter activity"/>
    <property type="evidence" value="ECO:0007669"/>
    <property type="project" value="InterPro"/>
</dbReference>
<proteinExistence type="predicted"/>
<accession>A0A1I5LX21</accession>
<feature type="transmembrane region" description="Helical" evidence="6">
    <location>
        <begin position="12"/>
        <end position="37"/>
    </location>
</feature>
<dbReference type="Proteomes" id="UP000198892">
    <property type="component" value="Unassembled WGS sequence"/>
</dbReference>
<feature type="transmembrane region" description="Helical" evidence="6">
    <location>
        <begin position="103"/>
        <end position="126"/>
    </location>
</feature>
<feature type="transmembrane region" description="Helical" evidence="6">
    <location>
        <begin position="165"/>
        <end position="186"/>
    </location>
</feature>
<dbReference type="PANTHER" id="PTHR23531">
    <property type="entry name" value="QUINOLENE RESISTANCE PROTEIN NORA"/>
    <property type="match status" value="1"/>
</dbReference>
<evidence type="ECO:0000313" key="9">
    <source>
        <dbReference type="Proteomes" id="UP000198892"/>
    </source>
</evidence>
<comment type="subcellular location">
    <subcellularLocation>
        <location evidence="1">Cell membrane</location>
        <topology evidence="1">Multi-pass membrane protein</topology>
    </subcellularLocation>
</comment>
<feature type="transmembrane region" description="Helical" evidence="6">
    <location>
        <begin position="49"/>
        <end position="67"/>
    </location>
</feature>
<dbReference type="InterPro" id="IPR036259">
    <property type="entry name" value="MFS_trans_sf"/>
</dbReference>
<evidence type="ECO:0000256" key="4">
    <source>
        <dbReference type="ARBA" id="ARBA00022989"/>
    </source>
</evidence>
<dbReference type="CDD" id="cd17489">
    <property type="entry name" value="MFS_YfcJ_like"/>
    <property type="match status" value="1"/>
</dbReference>
<feature type="transmembrane region" description="Helical" evidence="6">
    <location>
        <begin position="138"/>
        <end position="159"/>
    </location>
</feature>
<dbReference type="SUPFAM" id="SSF103473">
    <property type="entry name" value="MFS general substrate transporter"/>
    <property type="match status" value="1"/>
</dbReference>
<dbReference type="InterPro" id="IPR020846">
    <property type="entry name" value="MFS_dom"/>
</dbReference>
<sequence>MNQTKQPIWTKDFLSISLVHFIVFVIFYTLLTTLPLYVINELGGSESKGGLVVTAMFITAIIIRPFSGKILDWGGKKNILLITVVVFTISTFGYIWVDAFAPLILLRIFHGLSFGILTTATSAIAADVVPDARRGEGLGYFTMSMNLAVVAGPFLGLTLTQFVSYQFLFVLLSIIMIAGTLSAFLVRPKEIPKAPSKESGKTSLRDLIEQKALPIAAASSLVAFAYSGVISFISVYADQLGLASVSSYFFLVFAVTMLLSRPYLGRLFDARGPRIVIIPCLFIFAAGLGLLSFAEGTVSFLISAALIGVGYGTLLPSLLSLSVQAASPERNSYATATFFMMFDLGVAAGSFLLGIVVTYTGFSMLFAGSAVFVVLLCGLFQMMLDKKQASAAEHWRQQEVESSSR</sequence>
<dbReference type="Gene3D" id="1.20.1250.20">
    <property type="entry name" value="MFS general substrate transporter like domains"/>
    <property type="match status" value="1"/>
</dbReference>
<reference evidence="9" key="1">
    <citation type="submission" date="2016-10" db="EMBL/GenBank/DDBJ databases">
        <authorList>
            <person name="Varghese N."/>
            <person name="Submissions S."/>
        </authorList>
    </citation>
    <scope>NUCLEOTIDE SEQUENCE [LARGE SCALE GENOMIC DNA]</scope>
    <source>
        <strain evidence="9">S7</strain>
    </source>
</reference>
<dbReference type="InterPro" id="IPR052714">
    <property type="entry name" value="MFS_Exporter"/>
</dbReference>
<dbReference type="EMBL" id="FOXD01000002">
    <property type="protein sequence ID" value="SFP01815.1"/>
    <property type="molecule type" value="Genomic_DNA"/>
</dbReference>
<dbReference type="PANTHER" id="PTHR23531:SF2">
    <property type="entry name" value="PERMEASE"/>
    <property type="match status" value="1"/>
</dbReference>
<feature type="transmembrane region" description="Helical" evidence="6">
    <location>
        <begin position="333"/>
        <end position="356"/>
    </location>
</feature>
<evidence type="ECO:0000256" key="5">
    <source>
        <dbReference type="ARBA" id="ARBA00023136"/>
    </source>
</evidence>
<protein>
    <submittedName>
        <fullName evidence="8">Predicted arabinose efflux permease, MFS family</fullName>
    </submittedName>
</protein>
<name>A0A1I5LX21_9BACI</name>
<dbReference type="RefSeq" id="WP_093334875.1">
    <property type="nucleotide sequence ID" value="NZ_FOXD01000002.1"/>
</dbReference>
<feature type="transmembrane region" description="Helical" evidence="6">
    <location>
        <begin position="362"/>
        <end position="380"/>
    </location>
</feature>
<dbReference type="Pfam" id="PF07690">
    <property type="entry name" value="MFS_1"/>
    <property type="match status" value="1"/>
</dbReference>
<feature type="transmembrane region" description="Helical" evidence="6">
    <location>
        <begin position="245"/>
        <end position="264"/>
    </location>
</feature>
<gene>
    <name evidence="8" type="ORF">SAMN05518683_1029</name>
</gene>
<evidence type="ECO:0000256" key="2">
    <source>
        <dbReference type="ARBA" id="ARBA00022448"/>
    </source>
</evidence>
<evidence type="ECO:0000313" key="8">
    <source>
        <dbReference type="EMBL" id="SFP01815.1"/>
    </source>
</evidence>